<sequence>MVGILISDSIPNTFFAHIFKNKLGSLIERIESQHLPRPFRKIASMMCSKCFLEISANLTEQPRVEISAKSGARVELAGDVLLQFQGREELHSLINATTRLHVTLKPTIRHSRLYGDIALTNVDVKVY</sequence>
<dbReference type="PANTHER" id="PTHR10504">
    <property type="entry name" value="BACTERICIDAL PERMEABILITY-INCREASING BPI PROTEIN-RELATED"/>
    <property type="match status" value="1"/>
</dbReference>
<name>A0AAN8G413_TRICO</name>
<organism evidence="1 2">
    <name type="scientific">Trichostrongylus colubriformis</name>
    <name type="common">Black scour worm</name>
    <dbReference type="NCBI Taxonomy" id="6319"/>
    <lineage>
        <taxon>Eukaryota</taxon>
        <taxon>Metazoa</taxon>
        <taxon>Ecdysozoa</taxon>
        <taxon>Nematoda</taxon>
        <taxon>Chromadorea</taxon>
        <taxon>Rhabditida</taxon>
        <taxon>Rhabditina</taxon>
        <taxon>Rhabditomorpha</taxon>
        <taxon>Strongyloidea</taxon>
        <taxon>Trichostrongylidae</taxon>
        <taxon>Trichostrongylus</taxon>
    </lineage>
</organism>
<dbReference type="PANTHER" id="PTHR10504:SF136">
    <property type="entry name" value="NOSE RESISTANT TO FLUOXETINE PROTEIN 5"/>
    <property type="match status" value="1"/>
</dbReference>
<evidence type="ECO:0000313" key="1">
    <source>
        <dbReference type="EMBL" id="KAK5985730.1"/>
    </source>
</evidence>
<dbReference type="InterPro" id="IPR032942">
    <property type="entry name" value="BPI/LBP/Plunc"/>
</dbReference>
<dbReference type="Gene3D" id="3.15.20.10">
    <property type="entry name" value="Bactericidal permeability-increasing protein, domain 2"/>
    <property type="match status" value="1"/>
</dbReference>
<proteinExistence type="predicted"/>
<protein>
    <submittedName>
        <fullName evidence="1">BPI2 domain-containing protein</fullName>
    </submittedName>
</protein>
<gene>
    <name evidence="1" type="ORF">GCK32_018958</name>
</gene>
<dbReference type="GO" id="GO:0005615">
    <property type="term" value="C:extracellular space"/>
    <property type="evidence" value="ECO:0007669"/>
    <property type="project" value="TreeGrafter"/>
</dbReference>
<evidence type="ECO:0000313" key="2">
    <source>
        <dbReference type="Proteomes" id="UP001331761"/>
    </source>
</evidence>
<dbReference type="EMBL" id="WIXE01001402">
    <property type="protein sequence ID" value="KAK5985730.1"/>
    <property type="molecule type" value="Genomic_DNA"/>
</dbReference>
<dbReference type="InterPro" id="IPR017943">
    <property type="entry name" value="Bactericidal_perm-incr_a/b_dom"/>
</dbReference>
<comment type="caution">
    <text evidence="1">The sequence shown here is derived from an EMBL/GenBank/DDBJ whole genome shotgun (WGS) entry which is preliminary data.</text>
</comment>
<accession>A0AAN8G413</accession>
<dbReference type="GO" id="GO:0008289">
    <property type="term" value="F:lipid binding"/>
    <property type="evidence" value="ECO:0007669"/>
    <property type="project" value="InterPro"/>
</dbReference>
<dbReference type="SUPFAM" id="SSF55394">
    <property type="entry name" value="Bactericidal permeability-increasing protein, BPI"/>
    <property type="match status" value="1"/>
</dbReference>
<dbReference type="Proteomes" id="UP001331761">
    <property type="component" value="Unassembled WGS sequence"/>
</dbReference>
<feature type="non-terminal residue" evidence="1">
    <location>
        <position position="127"/>
    </location>
</feature>
<dbReference type="AlphaFoldDB" id="A0AAN8G413"/>
<reference evidence="1 2" key="1">
    <citation type="submission" date="2019-10" db="EMBL/GenBank/DDBJ databases">
        <title>Assembly and Annotation for the nematode Trichostrongylus colubriformis.</title>
        <authorList>
            <person name="Martin J."/>
        </authorList>
    </citation>
    <scope>NUCLEOTIDE SEQUENCE [LARGE SCALE GENOMIC DNA]</scope>
    <source>
        <strain evidence="1">G859</strain>
        <tissue evidence="1">Whole worm</tissue>
    </source>
</reference>
<keyword evidence="2" id="KW-1185">Reference proteome</keyword>